<protein>
    <submittedName>
        <fullName evidence="1">Uncharacterized protein</fullName>
    </submittedName>
</protein>
<dbReference type="AlphaFoldDB" id="A0A835NK42"/>
<evidence type="ECO:0000313" key="1">
    <source>
        <dbReference type="EMBL" id="KAG0117283.1"/>
    </source>
</evidence>
<reference evidence="2 3" key="2">
    <citation type="journal article" date="2021" name="J. Hered.">
        <title>Feather Gene Expression Elucidates the Developmental Basis of Plumage Iridescence in African Starlings.</title>
        <authorList>
            <person name="Rubenstein D.R."/>
            <person name="Corvelo A."/>
            <person name="MacManes M.D."/>
            <person name="Maia R."/>
            <person name="Narzisi G."/>
            <person name="Rousaki A."/>
            <person name="Vandenabeele P."/>
            <person name="Shawkey M.D."/>
            <person name="Solomon J."/>
        </authorList>
    </citation>
    <scope>NUCLEOTIDE SEQUENCE [LARGE SCALE GENOMIC DNA]</scope>
    <source>
        <strain evidence="2">SS15</strain>
    </source>
</reference>
<gene>
    <name evidence="2" type="ORF">IHE44_0002551</name>
    <name evidence="1" type="ORF">IHE44_002932</name>
</gene>
<reference evidence="2" key="3">
    <citation type="submission" date="2022-01" db="EMBL/GenBank/DDBJ databases">
        <authorList>
            <person name="Rubenstein D.R."/>
        </authorList>
    </citation>
    <scope>NUCLEOTIDE SEQUENCE</scope>
    <source>
        <strain evidence="2">SS15</strain>
        <tissue evidence="2">Liver</tissue>
    </source>
</reference>
<name>A0A835NK42_9PASS</name>
<evidence type="ECO:0000313" key="3">
    <source>
        <dbReference type="Proteomes" id="UP000618051"/>
    </source>
</evidence>
<sequence length="251" mass="28506">MKQRLSGQDRAVPSEYLSQQACLSAEPELLKRWTNELLSLTLLWLHAVWQGLHSSAATKQPEDLKIRWHHKLIFRLHLGWSSKIACLLFGCLCCYFDEVEALLQGHYGAIGKLLSIKTTCGERFLEFTLLPDPSLHSVAVYTVLPPNDEYKPRGPKGETTQRQLPQLISLAVQLLQADQGAQIQIYHLIVSCQINICIVWKKSHRVTYIKRVKNSEAIWQMHVLTISEAWVSTVQRTRRKSEGAAAAESLP</sequence>
<evidence type="ECO:0000313" key="2">
    <source>
        <dbReference type="EMBL" id="KAI1235665.1"/>
    </source>
</evidence>
<dbReference type="EMBL" id="JADDUC020000012">
    <property type="protein sequence ID" value="KAI1235665.1"/>
    <property type="molecule type" value="Genomic_DNA"/>
</dbReference>
<dbReference type="OrthoDB" id="9372638at2759"/>
<organism evidence="1">
    <name type="scientific">Lamprotornis superbus</name>
    <dbReference type="NCBI Taxonomy" id="245042"/>
    <lineage>
        <taxon>Eukaryota</taxon>
        <taxon>Metazoa</taxon>
        <taxon>Chordata</taxon>
        <taxon>Craniata</taxon>
        <taxon>Vertebrata</taxon>
        <taxon>Euteleostomi</taxon>
        <taxon>Archelosauria</taxon>
        <taxon>Archosauria</taxon>
        <taxon>Dinosauria</taxon>
        <taxon>Saurischia</taxon>
        <taxon>Theropoda</taxon>
        <taxon>Coelurosauria</taxon>
        <taxon>Aves</taxon>
        <taxon>Neognathae</taxon>
        <taxon>Neoaves</taxon>
        <taxon>Telluraves</taxon>
        <taxon>Australaves</taxon>
        <taxon>Passeriformes</taxon>
        <taxon>Sturnidae</taxon>
        <taxon>Lamprotornis</taxon>
    </lineage>
</organism>
<comment type="caution">
    <text evidence="1">The sequence shown here is derived from an EMBL/GenBank/DDBJ whole genome shotgun (WGS) entry which is preliminary data.</text>
</comment>
<accession>A0A835NK42</accession>
<dbReference type="Proteomes" id="UP000618051">
    <property type="component" value="Unassembled WGS sequence"/>
</dbReference>
<keyword evidence="3" id="KW-1185">Reference proteome</keyword>
<dbReference type="EMBL" id="JADDUC010000145">
    <property type="protein sequence ID" value="KAG0117283.1"/>
    <property type="molecule type" value="Genomic_DNA"/>
</dbReference>
<reference evidence="1" key="1">
    <citation type="submission" date="2020-10" db="EMBL/GenBank/DDBJ databases">
        <title>Feather gene expression reveals the developmental basis of iridescence in African starlings.</title>
        <authorList>
            <person name="Rubenstein D.R."/>
        </authorList>
    </citation>
    <scope>NUCLEOTIDE SEQUENCE</scope>
    <source>
        <strain evidence="1">SS15</strain>
        <tissue evidence="1">Liver</tissue>
    </source>
</reference>
<proteinExistence type="predicted"/>